<gene>
    <name evidence="1" type="ORF">EC9_54820</name>
</gene>
<dbReference type="RefSeq" id="WP_145348923.1">
    <property type="nucleotide sequence ID" value="NZ_CP036261.1"/>
</dbReference>
<dbReference type="CDD" id="cd00060">
    <property type="entry name" value="FHA"/>
    <property type="match status" value="1"/>
</dbReference>
<dbReference type="KEGG" id="ruv:EC9_54820"/>
<evidence type="ECO:0008006" key="3">
    <source>
        <dbReference type="Google" id="ProtNLM"/>
    </source>
</evidence>
<sequence length="240" mass="25976">MTCGPVVNPTGLPSWNNEFLAGSTIEVNSVVEDRPHDRSHGDRGSDSKNARMLWIDGVGGFLIVAGDEWLIGGPGAGSSVEINVQGDLSRRAAAVRRQGSDYVLQPLAPTRLQGEPLDRPTLLRTGDRFQLGSVVEFQFHKTHPLSSSARLNLVSRHRTQPRADGVILLADTCVIGPSQGAHIQCPHWTSDAILFVSGDDWRIRSEEPLVVDGTPAGQTAVLNPDCRIEGETLAMSMERL</sequence>
<dbReference type="EMBL" id="CP036261">
    <property type="protein sequence ID" value="QDS91258.1"/>
    <property type="molecule type" value="Genomic_DNA"/>
</dbReference>
<evidence type="ECO:0000313" key="2">
    <source>
        <dbReference type="Proteomes" id="UP000319557"/>
    </source>
</evidence>
<protein>
    <recommendedName>
        <fullName evidence="3">FHA domain-containing protein</fullName>
    </recommendedName>
</protein>
<dbReference type="Gene3D" id="2.60.200.20">
    <property type="match status" value="1"/>
</dbReference>
<keyword evidence="2" id="KW-1185">Reference proteome</keyword>
<evidence type="ECO:0000313" key="1">
    <source>
        <dbReference type="EMBL" id="QDS91258.1"/>
    </source>
</evidence>
<proteinExistence type="predicted"/>
<dbReference type="Proteomes" id="UP000319557">
    <property type="component" value="Chromosome"/>
</dbReference>
<dbReference type="OrthoDB" id="260494at2"/>
<dbReference type="AlphaFoldDB" id="A0A517M8P9"/>
<reference evidence="1 2" key="1">
    <citation type="submission" date="2019-02" db="EMBL/GenBank/DDBJ databases">
        <title>Deep-cultivation of Planctomycetes and their phenomic and genomic characterization uncovers novel biology.</title>
        <authorList>
            <person name="Wiegand S."/>
            <person name="Jogler M."/>
            <person name="Boedeker C."/>
            <person name="Pinto D."/>
            <person name="Vollmers J."/>
            <person name="Rivas-Marin E."/>
            <person name="Kohn T."/>
            <person name="Peeters S.H."/>
            <person name="Heuer A."/>
            <person name="Rast P."/>
            <person name="Oberbeckmann S."/>
            <person name="Bunk B."/>
            <person name="Jeske O."/>
            <person name="Meyerdierks A."/>
            <person name="Storesund J.E."/>
            <person name="Kallscheuer N."/>
            <person name="Luecker S."/>
            <person name="Lage O.M."/>
            <person name="Pohl T."/>
            <person name="Merkel B.J."/>
            <person name="Hornburger P."/>
            <person name="Mueller R.-W."/>
            <person name="Bruemmer F."/>
            <person name="Labrenz M."/>
            <person name="Spormann A.M."/>
            <person name="Op den Camp H."/>
            <person name="Overmann J."/>
            <person name="Amann R."/>
            <person name="Jetten M.S.M."/>
            <person name="Mascher T."/>
            <person name="Medema M.H."/>
            <person name="Devos D.P."/>
            <person name="Kaster A.-K."/>
            <person name="Ovreas L."/>
            <person name="Rohde M."/>
            <person name="Galperin M.Y."/>
            <person name="Jogler C."/>
        </authorList>
    </citation>
    <scope>NUCLEOTIDE SEQUENCE [LARGE SCALE GENOMIC DNA]</scope>
    <source>
        <strain evidence="1 2">EC9</strain>
    </source>
</reference>
<organism evidence="1 2">
    <name type="scientific">Rosistilla ulvae</name>
    <dbReference type="NCBI Taxonomy" id="1930277"/>
    <lineage>
        <taxon>Bacteria</taxon>
        <taxon>Pseudomonadati</taxon>
        <taxon>Planctomycetota</taxon>
        <taxon>Planctomycetia</taxon>
        <taxon>Pirellulales</taxon>
        <taxon>Pirellulaceae</taxon>
        <taxon>Rosistilla</taxon>
    </lineage>
</organism>
<dbReference type="InterPro" id="IPR008984">
    <property type="entry name" value="SMAD_FHA_dom_sf"/>
</dbReference>
<accession>A0A517M8P9</accession>
<dbReference type="SUPFAM" id="SSF49879">
    <property type="entry name" value="SMAD/FHA domain"/>
    <property type="match status" value="1"/>
</dbReference>
<name>A0A517M8P9_9BACT</name>